<dbReference type="Pfam" id="PF01497">
    <property type="entry name" value="Peripla_BP_2"/>
    <property type="match status" value="1"/>
</dbReference>
<feature type="non-terminal residue" evidence="3">
    <location>
        <position position="1"/>
    </location>
</feature>
<comment type="caution">
    <text evidence="3">The sequence shown here is derived from an EMBL/GenBank/DDBJ whole genome shotgun (WGS) entry which is preliminary data.</text>
</comment>
<feature type="domain" description="Fe/B12 periplasmic-binding" evidence="2">
    <location>
        <begin position="1"/>
        <end position="126"/>
    </location>
</feature>
<sequence length="126" mass="14095">SPAMTEILFAVGAGNDIVGVTTFCNYPEEAKEIYKIGDFSNPSIERIVGLKPDIVIVNLPEQMRIKKQLKKLGITIFVSSPKSLNDIYKEIADIGRIVKKERVADSLIHYMKMNIEPSEHIIPDPP</sequence>
<gene>
    <name evidence="3" type="ORF">S06H3_08425</name>
</gene>
<dbReference type="GO" id="GO:0071281">
    <property type="term" value="P:cellular response to iron ion"/>
    <property type="evidence" value="ECO:0007669"/>
    <property type="project" value="TreeGrafter"/>
</dbReference>
<dbReference type="SUPFAM" id="SSF53807">
    <property type="entry name" value="Helical backbone' metal receptor"/>
    <property type="match status" value="1"/>
</dbReference>
<dbReference type="Gene3D" id="3.40.50.1980">
    <property type="entry name" value="Nitrogenase molybdenum iron protein domain"/>
    <property type="match status" value="1"/>
</dbReference>
<keyword evidence="1" id="KW-0732">Signal</keyword>
<dbReference type="InterPro" id="IPR050902">
    <property type="entry name" value="ABC_Transporter_SBP"/>
</dbReference>
<reference evidence="3" key="1">
    <citation type="journal article" date="2014" name="Front. Microbiol.">
        <title>High frequency of phylogenetically diverse reductive dehalogenase-homologous genes in deep subseafloor sedimentary metagenomes.</title>
        <authorList>
            <person name="Kawai M."/>
            <person name="Futagami T."/>
            <person name="Toyoda A."/>
            <person name="Takaki Y."/>
            <person name="Nishi S."/>
            <person name="Hori S."/>
            <person name="Arai W."/>
            <person name="Tsubouchi T."/>
            <person name="Morono Y."/>
            <person name="Uchiyama I."/>
            <person name="Ito T."/>
            <person name="Fujiyama A."/>
            <person name="Inagaki F."/>
            <person name="Takami H."/>
        </authorList>
    </citation>
    <scope>NUCLEOTIDE SEQUENCE</scope>
    <source>
        <strain evidence="3">Expedition CK06-06</strain>
    </source>
</reference>
<name>X1KNE5_9ZZZZ</name>
<dbReference type="InterPro" id="IPR002491">
    <property type="entry name" value="ABC_transptr_periplasmic_BD"/>
</dbReference>
<proteinExistence type="predicted"/>
<dbReference type="InterPro" id="IPR054828">
    <property type="entry name" value="Vit_B12_bind_prot"/>
</dbReference>
<protein>
    <recommendedName>
        <fullName evidence="2">Fe/B12 periplasmic-binding domain-containing protein</fullName>
    </recommendedName>
</protein>
<accession>X1KNE5</accession>
<evidence type="ECO:0000256" key="1">
    <source>
        <dbReference type="ARBA" id="ARBA00022729"/>
    </source>
</evidence>
<dbReference type="PANTHER" id="PTHR30535:SF34">
    <property type="entry name" value="MOLYBDATE-BINDING PROTEIN MOLA"/>
    <property type="match status" value="1"/>
</dbReference>
<evidence type="ECO:0000313" key="3">
    <source>
        <dbReference type="EMBL" id="GAI08592.1"/>
    </source>
</evidence>
<dbReference type="AlphaFoldDB" id="X1KNE5"/>
<dbReference type="NCBIfam" id="NF038402">
    <property type="entry name" value="TroA_like"/>
    <property type="match status" value="1"/>
</dbReference>
<evidence type="ECO:0000259" key="2">
    <source>
        <dbReference type="PROSITE" id="PS50983"/>
    </source>
</evidence>
<organism evidence="3">
    <name type="scientific">marine sediment metagenome</name>
    <dbReference type="NCBI Taxonomy" id="412755"/>
    <lineage>
        <taxon>unclassified sequences</taxon>
        <taxon>metagenomes</taxon>
        <taxon>ecological metagenomes</taxon>
    </lineage>
</organism>
<dbReference type="EMBL" id="BARV01003552">
    <property type="protein sequence ID" value="GAI08592.1"/>
    <property type="molecule type" value="Genomic_DNA"/>
</dbReference>
<dbReference type="PANTHER" id="PTHR30535">
    <property type="entry name" value="VITAMIN B12-BINDING PROTEIN"/>
    <property type="match status" value="1"/>
</dbReference>
<dbReference type="PROSITE" id="PS50983">
    <property type="entry name" value="FE_B12_PBP"/>
    <property type="match status" value="1"/>
</dbReference>